<comment type="similarity">
    <text evidence="1">Belongs to the ABC transporter superfamily.</text>
</comment>
<dbReference type="PANTHER" id="PTHR42711:SF5">
    <property type="entry name" value="ABC TRANSPORTER ATP-BINDING PROTEIN NATA"/>
    <property type="match status" value="1"/>
</dbReference>
<dbReference type="Proteomes" id="UP000423396">
    <property type="component" value="Chromosome"/>
</dbReference>
<evidence type="ECO:0000256" key="4">
    <source>
        <dbReference type="ARBA" id="ARBA00022840"/>
    </source>
</evidence>
<dbReference type="Gene3D" id="3.40.50.300">
    <property type="entry name" value="P-loop containing nucleotide triphosphate hydrolases"/>
    <property type="match status" value="1"/>
</dbReference>
<dbReference type="PROSITE" id="PS00211">
    <property type="entry name" value="ABC_TRANSPORTER_1"/>
    <property type="match status" value="1"/>
</dbReference>
<keyword evidence="4 6" id="KW-0067">ATP-binding</keyword>
<dbReference type="EMBL" id="CP045483">
    <property type="protein sequence ID" value="QGR19762.1"/>
    <property type="molecule type" value="Genomic_DNA"/>
</dbReference>
<keyword evidence="7" id="KW-1185">Reference proteome</keyword>
<gene>
    <name evidence="6" type="ORF">D1868_07000</name>
</gene>
<dbReference type="SMART" id="SM00382">
    <property type="entry name" value="AAA"/>
    <property type="match status" value="1"/>
</dbReference>
<keyword evidence="3" id="KW-0547">Nucleotide-binding</keyword>
<dbReference type="InterPro" id="IPR003593">
    <property type="entry name" value="AAA+_ATPase"/>
</dbReference>
<dbReference type="KEGG" id="sazo:D1868_07000"/>
<dbReference type="InterPro" id="IPR003439">
    <property type="entry name" value="ABC_transporter-like_ATP-bd"/>
</dbReference>
<organism evidence="6 7">
    <name type="scientific">Stygiolobus azoricus</name>
    <dbReference type="NCBI Taxonomy" id="41675"/>
    <lineage>
        <taxon>Archaea</taxon>
        <taxon>Thermoproteota</taxon>
        <taxon>Thermoprotei</taxon>
        <taxon>Sulfolobales</taxon>
        <taxon>Sulfolobaceae</taxon>
        <taxon>Stygiolobus</taxon>
    </lineage>
</organism>
<evidence type="ECO:0000256" key="2">
    <source>
        <dbReference type="ARBA" id="ARBA00022448"/>
    </source>
</evidence>
<name>A0A650CQ33_9CREN</name>
<evidence type="ECO:0000256" key="1">
    <source>
        <dbReference type="ARBA" id="ARBA00005417"/>
    </source>
</evidence>
<evidence type="ECO:0000259" key="5">
    <source>
        <dbReference type="PROSITE" id="PS50893"/>
    </source>
</evidence>
<dbReference type="InterPro" id="IPR050763">
    <property type="entry name" value="ABC_transporter_ATP-binding"/>
</dbReference>
<dbReference type="CDD" id="cd03230">
    <property type="entry name" value="ABC_DR_subfamily_A"/>
    <property type="match status" value="1"/>
</dbReference>
<dbReference type="PROSITE" id="PS50893">
    <property type="entry name" value="ABC_TRANSPORTER_2"/>
    <property type="match status" value="1"/>
</dbReference>
<reference evidence="6 7" key="1">
    <citation type="submission" date="2019-10" db="EMBL/GenBank/DDBJ databases">
        <title>Genome Sequences from Six Type Strain Members of the Archaeal Family Sulfolobaceae: Acidianus ambivalens, Acidianus infernus, Metallosphaera prunae, Stygiolobus azoricus, Sulfolobus metallicus, and Sulfurisphaera ohwakuensis.</title>
        <authorList>
            <person name="Counts J.A."/>
            <person name="Kelly R.M."/>
        </authorList>
    </citation>
    <scope>NUCLEOTIDE SEQUENCE [LARGE SCALE GENOMIC DNA]</scope>
    <source>
        <strain evidence="6 7">FC6</strain>
    </source>
</reference>
<dbReference type="Pfam" id="PF00005">
    <property type="entry name" value="ABC_tran"/>
    <property type="match status" value="1"/>
</dbReference>
<dbReference type="InterPro" id="IPR027417">
    <property type="entry name" value="P-loop_NTPase"/>
</dbReference>
<dbReference type="GO" id="GO:0016887">
    <property type="term" value="F:ATP hydrolysis activity"/>
    <property type="evidence" value="ECO:0007669"/>
    <property type="project" value="InterPro"/>
</dbReference>
<protein>
    <submittedName>
        <fullName evidence="6">ATP-binding cassette domain-containing protein</fullName>
    </submittedName>
</protein>
<keyword evidence="2" id="KW-0813">Transport</keyword>
<dbReference type="GO" id="GO:0005524">
    <property type="term" value="F:ATP binding"/>
    <property type="evidence" value="ECO:0007669"/>
    <property type="project" value="UniProtKB-KW"/>
</dbReference>
<feature type="domain" description="ABC transporter" evidence="5">
    <location>
        <begin position="3"/>
        <end position="233"/>
    </location>
</feature>
<sequence>MMIEVLYIWKKYGNFTALQDVRFTVYNGEVVGYVGLNGAGKTTTIEIIAGVSYPTRGDVIIDGYSIVKEKKEAAKNVGWVPELPIFEQDVRALDYFIYLAGYYGIDKEEAKKKAEELFSLVGLQGREKDKLKNYSQGMKKRFALAVSLISDPNNFLFDEVLNGLDPEGIMFFRDLAVKLKRKNKAVLFSSHILSEVENIADRVVFIHKGRIIRQMPMREIRNFIKTNTFRVVLGRIDKDVIKIVEKYGNPRIQGNTIFIENFDGNISGLCADLSNYDIIEMGKVKGNLEEVFFRLIGEQNETSIL</sequence>
<accession>A0A650CQ33</accession>
<dbReference type="InterPro" id="IPR017871">
    <property type="entry name" value="ABC_transporter-like_CS"/>
</dbReference>
<proteinExistence type="inferred from homology"/>
<evidence type="ECO:0000256" key="3">
    <source>
        <dbReference type="ARBA" id="ARBA00022741"/>
    </source>
</evidence>
<evidence type="ECO:0000313" key="7">
    <source>
        <dbReference type="Proteomes" id="UP000423396"/>
    </source>
</evidence>
<evidence type="ECO:0000313" key="6">
    <source>
        <dbReference type="EMBL" id="QGR19762.1"/>
    </source>
</evidence>
<dbReference type="SUPFAM" id="SSF52540">
    <property type="entry name" value="P-loop containing nucleoside triphosphate hydrolases"/>
    <property type="match status" value="1"/>
</dbReference>
<dbReference type="PANTHER" id="PTHR42711">
    <property type="entry name" value="ABC TRANSPORTER ATP-BINDING PROTEIN"/>
    <property type="match status" value="1"/>
</dbReference>
<dbReference type="AlphaFoldDB" id="A0A650CQ33"/>